<organism evidence="3">
    <name type="scientific">Stubbeard plunderfish hantavirus</name>
    <dbReference type="NCBI Taxonomy" id="3138845"/>
    <lineage>
        <taxon>Viruses</taxon>
        <taxon>Riboviria</taxon>
        <taxon>Orthornavirae</taxon>
        <taxon>Negarnaviricota</taxon>
        <taxon>Polyploviricotina</taxon>
        <taxon>Bunyaviricetes</taxon>
        <taxon>Elliovirales</taxon>
        <taxon>Hantaviridae</taxon>
        <taxon>Mammantavirinae</taxon>
        <taxon>Orthohantavirus</taxon>
    </lineage>
</organism>
<feature type="domain" description="Hantavirus glycoprotein Gc N-terminal" evidence="2">
    <location>
        <begin position="662"/>
        <end position="901"/>
    </location>
</feature>
<feature type="transmembrane region" description="Helical" evidence="1">
    <location>
        <begin position="572"/>
        <end position="595"/>
    </location>
</feature>
<reference evidence="3" key="1">
    <citation type="submission" date="2024-03" db="EMBL/GenBank/DDBJ databases">
        <title>Antarctic Fish Virome Diversity.</title>
        <authorList>
            <person name="Grimwood R.M."/>
            <person name="Geoghegan J.L."/>
        </authorList>
    </citation>
    <scope>NUCLEOTIDE SEQUENCE</scope>
    <source>
        <strain evidence="3">BVK_H</strain>
    </source>
</reference>
<name>A0AAU7LK93_9VIRU</name>
<keyword evidence="1" id="KW-0472">Membrane</keyword>
<evidence type="ECO:0000259" key="2">
    <source>
        <dbReference type="Pfam" id="PF01561"/>
    </source>
</evidence>
<protein>
    <submittedName>
        <fullName evidence="3">Matrix protein</fullName>
    </submittedName>
</protein>
<dbReference type="GO" id="GO:0044423">
    <property type="term" value="C:virion component"/>
    <property type="evidence" value="ECO:0007669"/>
    <property type="project" value="InterPro"/>
</dbReference>
<proteinExistence type="predicted"/>
<keyword evidence="1" id="KW-0812">Transmembrane</keyword>
<dbReference type="InterPro" id="IPR002532">
    <property type="entry name" value="Hanta_Gc_N"/>
</dbReference>
<dbReference type="EMBL" id="PP590735">
    <property type="protein sequence ID" value="XBP46463.1"/>
    <property type="molecule type" value="Viral_cRNA"/>
</dbReference>
<accession>A0AAU7LK93</accession>
<evidence type="ECO:0000256" key="1">
    <source>
        <dbReference type="SAM" id="Phobius"/>
    </source>
</evidence>
<evidence type="ECO:0000313" key="3">
    <source>
        <dbReference type="EMBL" id="XBP46463.1"/>
    </source>
</evidence>
<feature type="transmembrane region" description="Helical" evidence="1">
    <location>
        <begin position="438"/>
        <end position="457"/>
    </location>
</feature>
<keyword evidence="1" id="KW-1133">Transmembrane helix</keyword>
<sequence length="1124" mass="121032">MEKYKILILFALGLGVAGDPSDTSHVCETGIDGRSPNLLTVSFSFKDVCKEDLGLLRFTPAMKSAGTGGRMRIRGFGPGCDVVAQWCTYAVSEYQGTGMLGEMRDRFGTYCLVLSRQGEEDVVTVWMFMSAKQCDSNSRATVAYKGVRRTVFLEKGACGIGVESGGRCFTPEDGSDIKPLLGVYIKRRVFGWWLAGPAATCVSQANATAPTCNSDMKYCFAVQGHRLVGFGPAINGGGYRSVLESKGLTNCTVLGGREGGAAEVFTYAIVHQHMPGSGIDNPRGLYNTYDCVGNRHLDRNITIIKPDLCPDQGFHADQRGSMEMVCEMGVSERVNILCDSECGVVEGSIECVFSSSGRTSVKSASCGVMHSPNGNAAVSCPLGSEHTVICNGKVHGVDGINAGGIECYAYWSGALGPMGDAGRLFAFSLCKGGVHSRIFLALVIMLLGGAFVVPLMMKLALVVANAFVACHVWATGSWKMRVKLQKLLKDLRFSAKETGCVVCGQECESPAELIKHLQDCGGGICPYCAMVCVEPSNHVPYCKHMVEWRQTQAKAGQEKVVRRRETPSLRRLIGGGLVPAVWMITVVILSLAWAATALEQSDLILITEGRGGPSSDVSPEIRSTAQSEIKDLEVDVGGRQMLILLPVRRGGETIMKRTAKTEKGDVTVVVYISPTYGCSSIEDQGLWCSAKESSAASFACYGSCDLSGVIRALDSLDFQCVKRKDFEFETSWGCNPSNCIGINSGCLGCYVGMVQVQCHERIYKRINERLGRRVCLGIGPKWECGMIAVGTCLEIGGSSFCLKSEGDLLPVKDMLSPTPLSGVSTVLTGVCGTDCKYGEVGDIRKGSDGKIVCPAYSFEITRGCQFGKTPRCIHTSNPKCGLDRFNGIRDGYQTVNITSIGTVDSSTCYEVNEAGGYGEVELTVPASVLDAAIKCKHTVDLKNFKGTWGSLGGFEATCIVTLQGCVMEIEIVSLCTKHECYGAASTHLSGGPNEVRVTGRGGSTFSQIRCCIGKDCSKTSGKPTAPKIFIPNKESTNSSAAINHKDSECGIVCWFTKAGDKFWSLFQTGWEWIALAAVLGLLTLWMARKCLGGRPTRYEVRGDMRDRRARAAMQREEMERGKQD</sequence>
<dbReference type="Pfam" id="PF01561">
    <property type="entry name" value="Hanta_Gc_N"/>
    <property type="match status" value="1"/>
</dbReference>
<feature type="transmembrane region" description="Helical" evidence="1">
    <location>
        <begin position="1069"/>
        <end position="1087"/>
    </location>
</feature>